<keyword evidence="2" id="KW-1185">Reference proteome</keyword>
<dbReference type="PANTHER" id="PTHR21301:SF11">
    <property type="entry name" value="GIY-YIG DOMAIN-CONTAINING PROTEIN"/>
    <property type="match status" value="1"/>
</dbReference>
<dbReference type="InterPro" id="IPR000477">
    <property type="entry name" value="RT_dom"/>
</dbReference>
<proteinExistence type="predicted"/>
<organism evidence="2 3">
    <name type="scientific">Branchiostoma floridae</name>
    <name type="common">Florida lancelet</name>
    <name type="synonym">Amphioxus</name>
    <dbReference type="NCBI Taxonomy" id="7739"/>
    <lineage>
        <taxon>Eukaryota</taxon>
        <taxon>Metazoa</taxon>
        <taxon>Chordata</taxon>
        <taxon>Cephalochordata</taxon>
        <taxon>Leptocardii</taxon>
        <taxon>Amphioxiformes</taxon>
        <taxon>Branchiostomatidae</taxon>
        <taxon>Branchiostoma</taxon>
    </lineage>
</organism>
<accession>A0A9J7K5Y9</accession>
<reference evidence="2" key="1">
    <citation type="journal article" date="2020" name="Nat. Ecol. Evol.">
        <title>Deeply conserved synteny resolves early events in vertebrate evolution.</title>
        <authorList>
            <person name="Simakov O."/>
            <person name="Marletaz F."/>
            <person name="Yue J.X."/>
            <person name="O'Connell B."/>
            <person name="Jenkins J."/>
            <person name="Brandt A."/>
            <person name="Calef R."/>
            <person name="Tung C.H."/>
            <person name="Huang T.K."/>
            <person name="Schmutz J."/>
            <person name="Satoh N."/>
            <person name="Yu J.K."/>
            <person name="Putnam N.H."/>
            <person name="Green R.E."/>
            <person name="Rokhsar D.S."/>
        </authorList>
    </citation>
    <scope>NUCLEOTIDE SEQUENCE [LARGE SCALE GENOMIC DNA]</scope>
    <source>
        <strain evidence="2">S238N-H82</strain>
    </source>
</reference>
<evidence type="ECO:0000313" key="3">
    <source>
        <dbReference type="RefSeq" id="XP_035658161.1"/>
    </source>
</evidence>
<dbReference type="AlphaFoldDB" id="A0A9J7K5Y9"/>
<dbReference type="OrthoDB" id="10047121at2759"/>
<name>A0A9J7K5Y9_BRAFL</name>
<dbReference type="KEGG" id="bfo:118403535"/>
<dbReference type="InterPro" id="IPR035901">
    <property type="entry name" value="GIY-YIG_endonuc_sf"/>
</dbReference>
<dbReference type="CDD" id="cd00304">
    <property type="entry name" value="RT_like"/>
    <property type="match status" value="1"/>
</dbReference>
<evidence type="ECO:0000259" key="1">
    <source>
        <dbReference type="PROSITE" id="PS50878"/>
    </source>
</evidence>
<feature type="domain" description="Reverse transcriptase" evidence="1">
    <location>
        <begin position="1"/>
        <end position="182"/>
    </location>
</feature>
<dbReference type="PANTHER" id="PTHR21301">
    <property type="entry name" value="REVERSE TRANSCRIPTASE"/>
    <property type="match status" value="1"/>
</dbReference>
<dbReference type="Gene3D" id="3.40.1440.10">
    <property type="entry name" value="GIY-YIG endonuclease"/>
    <property type="match status" value="1"/>
</dbReference>
<sequence>MASIIVEEGEMFVSHDVVSLFTNTPVPETLNIIKDRLLADTDLKNRTKLQVEDIMELLTFIVTTTYFSFRGNIYQQRFGTAMGSPVSPVLANLFMEWLEQQAMATAPVNCRPKLWKRYVDDIMEIIRQGTQHELTDHLNSIDPTGSIKFTQTRSKTVVTEETDRQQEVKHIKQALSLCGYPDWTFKRVQHQSNKPKPKKEKKKEEQKSKGMIIIPYVKGITETLERIFRKHAIATAVKPKTTLRNLLVHPKDRLEDSSKTDCVYKIPCKSCDKVYIGETGRTFNTRLEEHKKEAQNSKGIGTLEQLFAHPDILEHLFEEAEQF</sequence>
<dbReference type="Proteomes" id="UP000001554">
    <property type="component" value="Chromosome 16"/>
</dbReference>
<dbReference type="SUPFAM" id="SSF56672">
    <property type="entry name" value="DNA/RNA polymerases"/>
    <property type="match status" value="1"/>
</dbReference>
<reference evidence="3" key="2">
    <citation type="submission" date="2025-08" db="UniProtKB">
        <authorList>
            <consortium name="RefSeq"/>
        </authorList>
    </citation>
    <scope>IDENTIFICATION</scope>
    <source>
        <strain evidence="3">S238N-H82</strain>
        <tissue evidence="3">Testes</tissue>
    </source>
</reference>
<dbReference type="PROSITE" id="PS50878">
    <property type="entry name" value="RT_POL"/>
    <property type="match status" value="1"/>
</dbReference>
<dbReference type="GeneID" id="118403535"/>
<evidence type="ECO:0000313" key="2">
    <source>
        <dbReference type="Proteomes" id="UP000001554"/>
    </source>
</evidence>
<gene>
    <name evidence="3" type="primary">LOC118403535</name>
</gene>
<dbReference type="OMA" id="CITEHND"/>
<dbReference type="RefSeq" id="XP_035658161.1">
    <property type="nucleotide sequence ID" value="XM_035802268.1"/>
</dbReference>
<dbReference type="InterPro" id="IPR043502">
    <property type="entry name" value="DNA/RNA_pol_sf"/>
</dbReference>
<protein>
    <submittedName>
        <fullName evidence="3">Uncharacterized protein LOC118403535</fullName>
    </submittedName>
</protein>